<dbReference type="EC" id="2.4.1.224" evidence="6"/>
<dbReference type="AlphaFoldDB" id="A0A6J8EBV2"/>
<name>A0A6J8EBV2_MYTCO</name>
<organism evidence="6 7">
    <name type="scientific">Mytilus coruscus</name>
    <name type="common">Sea mussel</name>
    <dbReference type="NCBI Taxonomy" id="42192"/>
    <lineage>
        <taxon>Eukaryota</taxon>
        <taxon>Metazoa</taxon>
        <taxon>Spiralia</taxon>
        <taxon>Lophotrochozoa</taxon>
        <taxon>Mollusca</taxon>
        <taxon>Bivalvia</taxon>
        <taxon>Autobranchia</taxon>
        <taxon>Pteriomorphia</taxon>
        <taxon>Mytilida</taxon>
        <taxon>Mytiloidea</taxon>
        <taxon>Mytilidae</taxon>
        <taxon>Mytilinae</taxon>
        <taxon>Mytilus</taxon>
    </lineage>
</organism>
<evidence type="ECO:0000313" key="7">
    <source>
        <dbReference type="Proteomes" id="UP000507470"/>
    </source>
</evidence>
<proteinExistence type="inferred from homology"/>
<dbReference type="EC" id="2.4.1.223" evidence="6"/>
<dbReference type="InterPro" id="IPR015338">
    <property type="entry name" value="GT64_dom"/>
</dbReference>
<evidence type="ECO:0000256" key="3">
    <source>
        <dbReference type="ARBA" id="ARBA00022679"/>
    </source>
</evidence>
<protein>
    <submittedName>
        <fullName evidence="6">EXTL3</fullName>
        <ecNumber evidence="6">2.4.1.223</ecNumber>
        <ecNumber evidence="6">2.4.1.224</ecNumber>
    </submittedName>
</protein>
<dbReference type="EMBL" id="CACVKT020008662">
    <property type="protein sequence ID" value="CAC5416561.1"/>
    <property type="molecule type" value="Genomic_DNA"/>
</dbReference>
<dbReference type="Proteomes" id="UP000507470">
    <property type="component" value="Unassembled WGS sequence"/>
</dbReference>
<evidence type="ECO:0000313" key="6">
    <source>
        <dbReference type="EMBL" id="CAC5416561.1"/>
    </source>
</evidence>
<evidence type="ECO:0000256" key="2">
    <source>
        <dbReference type="ARBA" id="ARBA00010271"/>
    </source>
</evidence>
<accession>A0A6J8EBV2</accession>
<keyword evidence="7" id="KW-1185">Reference proteome</keyword>
<comment type="subcellular location">
    <subcellularLocation>
        <location evidence="1">Endoplasmic reticulum membrane</location>
        <topology evidence="1">Single-pass type II membrane protein</topology>
    </subcellularLocation>
</comment>
<reference evidence="6 7" key="1">
    <citation type="submission" date="2020-06" db="EMBL/GenBank/DDBJ databases">
        <authorList>
            <person name="Li R."/>
            <person name="Bekaert M."/>
        </authorList>
    </citation>
    <scope>NUCLEOTIDE SEQUENCE [LARGE SCALE GENOMIC DNA]</scope>
    <source>
        <strain evidence="7">wild</strain>
    </source>
</reference>
<gene>
    <name evidence="6" type="ORF">MCOR_49161</name>
</gene>
<keyword evidence="3 6" id="KW-0808">Transferase</keyword>
<dbReference type="GO" id="GO:0005789">
    <property type="term" value="C:endoplasmic reticulum membrane"/>
    <property type="evidence" value="ECO:0007669"/>
    <property type="project" value="UniProtKB-SubCell"/>
</dbReference>
<dbReference type="Gene3D" id="3.90.550.10">
    <property type="entry name" value="Spore Coat Polysaccharide Biosynthesis Protein SpsA, Chain A"/>
    <property type="match status" value="1"/>
</dbReference>
<dbReference type="GO" id="GO:1901135">
    <property type="term" value="P:carbohydrate derivative metabolic process"/>
    <property type="evidence" value="ECO:0007669"/>
    <property type="project" value="UniProtKB-ARBA"/>
</dbReference>
<evidence type="ECO:0000256" key="4">
    <source>
        <dbReference type="ARBA" id="ARBA00023157"/>
    </source>
</evidence>
<keyword evidence="6" id="KW-0328">Glycosyltransferase</keyword>
<sequence length="304" mass="34775">MGKKQFNNRQITHIKGNSTKTVPRFEGKCDIIHINGALHAHFPETDMKNMARVASDDNLLLVDDCSKSWPAVLKGVDYLKKTDLLNNIPMHVPEGWIYRGAQKGRFIGSYNTGGRQTIIFFVSNENATFIQELLELVNNAANTKLIVIIQTHEFNNTAISNVLQFPKIRILISYQHLHNWKKEISNYVEPYLFNIAHLTLAMLEGSDTYCVGNNGVTVILMGYSPRRLNNYDLILPAYIHMPITNQIISILNNRNIWFTPKIDSPQITFIKAKVNSMNNRFNISQYVHTDAFLIIDHDVWISDS</sequence>
<dbReference type="InterPro" id="IPR029044">
    <property type="entry name" value="Nucleotide-diphossugar_trans"/>
</dbReference>
<dbReference type="Pfam" id="PF09258">
    <property type="entry name" value="Glyco_transf_64"/>
    <property type="match status" value="1"/>
</dbReference>
<evidence type="ECO:0000259" key="5">
    <source>
        <dbReference type="Pfam" id="PF09258"/>
    </source>
</evidence>
<evidence type="ECO:0000256" key="1">
    <source>
        <dbReference type="ARBA" id="ARBA00004648"/>
    </source>
</evidence>
<dbReference type="GO" id="GO:0001888">
    <property type="term" value="F:glucuronyl-galactosyl-proteoglycan 4-alpha-N-acetylglucosaminyltransferase activity"/>
    <property type="evidence" value="ECO:0007669"/>
    <property type="project" value="UniProtKB-EC"/>
</dbReference>
<feature type="domain" description="Glycosyl transferase 64" evidence="5">
    <location>
        <begin position="217"/>
        <end position="302"/>
    </location>
</feature>
<dbReference type="GO" id="GO:0050508">
    <property type="term" value="F:glucuronosyl-N-acetylglucosaminyl-proteoglycan 4-alpha-N-acetylglucosaminyltransferase activity"/>
    <property type="evidence" value="ECO:0007669"/>
    <property type="project" value="UniProtKB-EC"/>
</dbReference>
<comment type="similarity">
    <text evidence="2">Belongs to the glycosyltransferase 47 family.</text>
</comment>
<keyword evidence="4" id="KW-1015">Disulfide bond</keyword>